<dbReference type="EMBL" id="BOOC01000005">
    <property type="protein sequence ID" value="GIH38805.1"/>
    <property type="molecule type" value="Genomic_DNA"/>
</dbReference>
<accession>A0ABQ4FVG8</accession>
<evidence type="ECO:0000313" key="4">
    <source>
        <dbReference type="Proteomes" id="UP000603904"/>
    </source>
</evidence>
<name>A0ABQ4FVG8_9ACTN</name>
<evidence type="ECO:0000313" key="3">
    <source>
        <dbReference type="EMBL" id="GIH38805.1"/>
    </source>
</evidence>
<dbReference type="Pfam" id="PF01370">
    <property type="entry name" value="Epimerase"/>
    <property type="match status" value="1"/>
</dbReference>
<evidence type="ECO:0000256" key="1">
    <source>
        <dbReference type="ARBA" id="ARBA00007637"/>
    </source>
</evidence>
<comment type="similarity">
    <text evidence="1">Belongs to the NAD(P)-dependent epimerase/dehydratase family.</text>
</comment>
<protein>
    <submittedName>
        <fullName evidence="3">UDP-glucose 4-epimerase</fullName>
    </submittedName>
</protein>
<feature type="domain" description="NAD-dependent epimerase/dehydratase" evidence="2">
    <location>
        <begin position="21"/>
        <end position="242"/>
    </location>
</feature>
<comment type="caution">
    <text evidence="3">The sequence shown here is derived from an EMBL/GenBank/DDBJ whole genome shotgun (WGS) entry which is preliminary data.</text>
</comment>
<reference evidence="3 4" key="1">
    <citation type="submission" date="2021-01" db="EMBL/GenBank/DDBJ databases">
        <title>Whole genome shotgun sequence of Microbispora corallina NBRC 16416.</title>
        <authorList>
            <person name="Komaki H."/>
            <person name="Tamura T."/>
        </authorList>
    </citation>
    <scope>NUCLEOTIDE SEQUENCE [LARGE SCALE GENOMIC DNA]</scope>
    <source>
        <strain evidence="3 4">NBRC 16416</strain>
    </source>
</reference>
<dbReference type="Proteomes" id="UP000603904">
    <property type="component" value="Unassembled WGS sequence"/>
</dbReference>
<dbReference type="InterPro" id="IPR036291">
    <property type="entry name" value="NAD(P)-bd_dom_sf"/>
</dbReference>
<keyword evidence="4" id="KW-1185">Reference proteome</keyword>
<evidence type="ECO:0000259" key="2">
    <source>
        <dbReference type="Pfam" id="PF01370"/>
    </source>
</evidence>
<dbReference type="InterPro" id="IPR001509">
    <property type="entry name" value="Epimerase_deHydtase"/>
</dbReference>
<dbReference type="RefSeq" id="WP_204056404.1">
    <property type="nucleotide sequence ID" value="NZ_BAAAGP010000002.1"/>
</dbReference>
<sequence length="318" mass="33845">MPPQPSEPADAERPSWAGRRALVTGASGFIGSGLARRLRELGAEVHAVSRRPPERIGQGEIWHAADLRSAASVQAVVDAARPDVVFHLAAEVNGARDPSVVLPTLENTLVSTVNVLGAAAVRPGTRVLLCGSSEEPRPANGQAPPPSPYAVAKWAATGYAQLFQRLWDVPVAILRPTMVYGPGQRDTGKLVPYVTLALLRGEEPRLTSGTKPVDWVYVDDVVEAFATAGLSDGAVGRILDIGTGTQVPVRDAVALLYRIMDAPSPPPFGAVADRPLDIAQTADIGPAAEVLGWRPATGLEEGLRRTVRWYAERHHRGE</sequence>
<proteinExistence type="inferred from homology"/>
<dbReference type="SUPFAM" id="SSF51735">
    <property type="entry name" value="NAD(P)-binding Rossmann-fold domains"/>
    <property type="match status" value="1"/>
</dbReference>
<dbReference type="Gene3D" id="3.40.50.720">
    <property type="entry name" value="NAD(P)-binding Rossmann-like Domain"/>
    <property type="match status" value="1"/>
</dbReference>
<gene>
    <name evidence="3" type="primary">galE1</name>
    <name evidence="3" type="ORF">Mco01_18050</name>
</gene>
<organism evidence="3 4">
    <name type="scientific">Microbispora corallina</name>
    <dbReference type="NCBI Taxonomy" id="83302"/>
    <lineage>
        <taxon>Bacteria</taxon>
        <taxon>Bacillati</taxon>
        <taxon>Actinomycetota</taxon>
        <taxon>Actinomycetes</taxon>
        <taxon>Streptosporangiales</taxon>
        <taxon>Streptosporangiaceae</taxon>
        <taxon>Microbispora</taxon>
    </lineage>
</organism>
<dbReference type="PANTHER" id="PTHR43000">
    <property type="entry name" value="DTDP-D-GLUCOSE 4,6-DEHYDRATASE-RELATED"/>
    <property type="match status" value="1"/>
</dbReference>